<dbReference type="Gene3D" id="3.20.20.190">
    <property type="entry name" value="Phosphatidylinositol (PI) phosphodiesterase"/>
    <property type="match status" value="1"/>
</dbReference>
<dbReference type="EC" id="4.6.1.13" evidence="2"/>
<dbReference type="SUPFAM" id="SSF51695">
    <property type="entry name" value="PLC-like phosphodiesterases"/>
    <property type="match status" value="1"/>
</dbReference>
<dbReference type="OrthoDB" id="7191982at2"/>
<gene>
    <name evidence="7" type="ORF">SAMN04487860_10481</name>
</gene>
<name>A0A1M7IFY4_RUMFL</name>
<evidence type="ECO:0000256" key="4">
    <source>
        <dbReference type="ARBA" id="ARBA00030474"/>
    </source>
</evidence>
<sequence>MGQGGHITIINNTNSKMIQTYSHSYQMEAWDFPKEIAAGERKRFYVEWCDNIFKCTSDDRGTAVYHLENDQNKTLEITMYNANTRSISVELTGIEGPGIKTSCPMQWQHDGEMYVIMDDRMDLKRWMGKTAGNTPINMMDIPGTHDSLAFDLTGFVGSIVPSSAKTQNMNIWDQLCFGCRYFDIRIDQELNGCHGVVDCRNGLNDTIELISKFLEANNTEFVLMRIKNERSVENKEAFNKKMDDLFNSYENLFWKNNLTSGWPLLNDVRGKVIVLDNLNDHYFFSK</sequence>
<evidence type="ECO:0000313" key="7">
    <source>
        <dbReference type="EMBL" id="SHM39347.1"/>
    </source>
</evidence>
<dbReference type="EMBL" id="FRCT01000004">
    <property type="protein sequence ID" value="SHM39347.1"/>
    <property type="molecule type" value="Genomic_DNA"/>
</dbReference>
<dbReference type="PANTHER" id="PTHR13593:SF113">
    <property type="entry name" value="SI:DKEY-266F7.9"/>
    <property type="match status" value="1"/>
</dbReference>
<dbReference type="AlphaFoldDB" id="A0A1M7IFY4"/>
<organism evidence="7 8">
    <name type="scientific">Ruminococcus flavefaciens</name>
    <dbReference type="NCBI Taxonomy" id="1265"/>
    <lineage>
        <taxon>Bacteria</taxon>
        <taxon>Bacillati</taxon>
        <taxon>Bacillota</taxon>
        <taxon>Clostridia</taxon>
        <taxon>Eubacteriales</taxon>
        <taxon>Oscillospiraceae</taxon>
        <taxon>Ruminococcus</taxon>
    </lineage>
</organism>
<evidence type="ECO:0000313" key="8">
    <source>
        <dbReference type="Proteomes" id="UP000184394"/>
    </source>
</evidence>
<protein>
    <recommendedName>
        <fullName evidence="3">1-phosphatidylinositol phosphodiesterase</fullName>
        <ecNumber evidence="2">4.6.1.13</ecNumber>
    </recommendedName>
    <alternativeName>
        <fullName evidence="4">Phosphatidylinositol diacylglycerol-lyase</fullName>
    </alternativeName>
    <alternativeName>
        <fullName evidence="5">Phosphatidylinositol-specific phospholipase C</fullName>
    </alternativeName>
</protein>
<comment type="catalytic activity">
    <reaction evidence="1">
        <text>a 1,2-diacyl-sn-glycero-3-phospho-(1D-myo-inositol) = 1D-myo-inositol 1,2-cyclic phosphate + a 1,2-diacyl-sn-glycerol</text>
        <dbReference type="Rhea" id="RHEA:17093"/>
        <dbReference type="ChEBI" id="CHEBI:17815"/>
        <dbReference type="ChEBI" id="CHEBI:57880"/>
        <dbReference type="ChEBI" id="CHEBI:58484"/>
        <dbReference type="EC" id="4.6.1.13"/>
    </reaction>
</comment>
<dbReference type="GO" id="GO:0008081">
    <property type="term" value="F:phosphoric diester hydrolase activity"/>
    <property type="evidence" value="ECO:0007669"/>
    <property type="project" value="InterPro"/>
</dbReference>
<evidence type="ECO:0000256" key="5">
    <source>
        <dbReference type="ARBA" id="ARBA00030782"/>
    </source>
</evidence>
<dbReference type="InterPro" id="IPR000909">
    <property type="entry name" value="PLipase_C_PInositol-sp_X_dom"/>
</dbReference>
<dbReference type="SMART" id="SM00148">
    <property type="entry name" value="PLCXc"/>
    <property type="match status" value="1"/>
</dbReference>
<reference evidence="7 8" key="1">
    <citation type="submission" date="2016-11" db="EMBL/GenBank/DDBJ databases">
        <authorList>
            <person name="Jaros S."/>
            <person name="Januszkiewicz K."/>
            <person name="Wedrychowicz H."/>
        </authorList>
    </citation>
    <scope>NUCLEOTIDE SEQUENCE [LARGE SCALE GENOMIC DNA]</scope>
    <source>
        <strain evidence="7 8">Y1</strain>
    </source>
</reference>
<dbReference type="RefSeq" id="WP_072949659.1">
    <property type="nucleotide sequence ID" value="NZ_FRCT01000004.1"/>
</dbReference>
<evidence type="ECO:0000256" key="2">
    <source>
        <dbReference type="ARBA" id="ARBA00012581"/>
    </source>
</evidence>
<evidence type="ECO:0000259" key="6">
    <source>
        <dbReference type="SMART" id="SM00148"/>
    </source>
</evidence>
<feature type="domain" description="Phosphatidylinositol-specific phospholipase C X" evidence="6">
    <location>
        <begin position="133"/>
        <end position="277"/>
    </location>
</feature>
<dbReference type="InterPro" id="IPR017946">
    <property type="entry name" value="PLC-like_Pdiesterase_TIM-brl"/>
</dbReference>
<dbReference type="InterPro" id="IPR051057">
    <property type="entry name" value="PI-PLC_domain"/>
</dbReference>
<dbReference type="GO" id="GO:0006629">
    <property type="term" value="P:lipid metabolic process"/>
    <property type="evidence" value="ECO:0007669"/>
    <property type="project" value="InterPro"/>
</dbReference>
<evidence type="ECO:0000256" key="3">
    <source>
        <dbReference type="ARBA" id="ARBA00019758"/>
    </source>
</evidence>
<evidence type="ECO:0000256" key="1">
    <source>
        <dbReference type="ARBA" id="ARBA00001316"/>
    </source>
</evidence>
<dbReference type="GO" id="GO:0004436">
    <property type="term" value="F:phosphatidylinositol diacylglycerol-lyase activity"/>
    <property type="evidence" value="ECO:0007669"/>
    <property type="project" value="UniProtKB-EC"/>
</dbReference>
<dbReference type="Proteomes" id="UP000184394">
    <property type="component" value="Unassembled WGS sequence"/>
</dbReference>
<dbReference type="PROSITE" id="PS50007">
    <property type="entry name" value="PIPLC_X_DOMAIN"/>
    <property type="match status" value="1"/>
</dbReference>
<dbReference type="PANTHER" id="PTHR13593">
    <property type="match status" value="1"/>
</dbReference>
<proteinExistence type="predicted"/>
<dbReference type="Pfam" id="PF00388">
    <property type="entry name" value="PI-PLC-X"/>
    <property type="match status" value="1"/>
</dbReference>
<accession>A0A1M7IFY4</accession>